<sequence length="304" mass="34806">MQLLLGEMGYEVGAIQHIQSVVLSELQNYANQHGFKQIMPLLLSPITDPLNHSVYSADIKYEEKNLKLTASMIFHKQLALMSPSIEKLYIVSPNIRLEKRKVKSSSNHLLEFSQFDMEIQNASMHEVMDFVEMLFKHTIKAVKAQCESELQLLGRELLDWDEPFERITTIGDSRSEDEICQEVTNSSSAPAFVTSFKKEFYDLEDPNAVGIYRNFDLIYPEGYGESLSGAEREYEYNSIVRRMEELGMDFEPYENYLSLAKLNHIPKTAGGGLGIQRLIKFITGKRNIADVCLFDRSVESPFTF</sequence>
<name>A0A1D2QR87_9GAMM</name>
<evidence type="ECO:0000256" key="3">
    <source>
        <dbReference type="ARBA" id="ARBA00022840"/>
    </source>
</evidence>
<evidence type="ECO:0000256" key="5">
    <source>
        <dbReference type="ARBA" id="ARBA00023146"/>
    </source>
</evidence>
<comment type="caution">
    <text evidence="7">The sequence shown here is derived from an EMBL/GenBank/DDBJ whole genome shotgun (WGS) entry which is preliminary data.</text>
</comment>
<dbReference type="SUPFAM" id="SSF55681">
    <property type="entry name" value="Class II aaRS and biotin synthetases"/>
    <property type="match status" value="1"/>
</dbReference>
<evidence type="ECO:0000259" key="6">
    <source>
        <dbReference type="PROSITE" id="PS50862"/>
    </source>
</evidence>
<dbReference type="EMBL" id="MDLC01000015">
    <property type="protein sequence ID" value="ODS24053.1"/>
    <property type="molecule type" value="Genomic_DNA"/>
</dbReference>
<feature type="domain" description="Aminoacyl-transfer RNA synthetases class-II family profile" evidence="6">
    <location>
        <begin position="86"/>
        <end position="301"/>
    </location>
</feature>
<dbReference type="PROSITE" id="PS50862">
    <property type="entry name" value="AA_TRNA_LIGASE_II"/>
    <property type="match status" value="1"/>
</dbReference>
<evidence type="ECO:0000256" key="2">
    <source>
        <dbReference type="ARBA" id="ARBA00022741"/>
    </source>
</evidence>
<dbReference type="STRING" id="62101.AB835_05625"/>
<keyword evidence="5" id="KW-0030">Aminoacyl-tRNA synthetase</keyword>
<proteinExistence type="predicted"/>
<dbReference type="InterPro" id="IPR045864">
    <property type="entry name" value="aa-tRNA-synth_II/BPL/LPL"/>
</dbReference>
<dbReference type="AlphaFoldDB" id="A0A1D2QR87"/>
<evidence type="ECO:0000313" key="8">
    <source>
        <dbReference type="Proteomes" id="UP000242502"/>
    </source>
</evidence>
<dbReference type="Gene3D" id="3.30.930.10">
    <property type="entry name" value="Bira Bifunctional Protein, Domain 2"/>
    <property type="match status" value="1"/>
</dbReference>
<dbReference type="GO" id="GO:0004816">
    <property type="term" value="F:asparagine-tRNA ligase activity"/>
    <property type="evidence" value="ECO:0007669"/>
    <property type="project" value="TreeGrafter"/>
</dbReference>
<dbReference type="InterPro" id="IPR004364">
    <property type="entry name" value="Aa-tRNA-synt_II"/>
</dbReference>
<keyword evidence="3" id="KW-0067">ATP-binding</keyword>
<dbReference type="InterPro" id="IPR006195">
    <property type="entry name" value="aa-tRNA-synth_II"/>
</dbReference>
<dbReference type="PANTHER" id="PTHR22594:SF48">
    <property type="entry name" value="ASPARAGINYL-TRNA SYNTHETASE-RELATED PROTEIN (N-TRUNCATION)"/>
    <property type="match status" value="1"/>
</dbReference>
<protein>
    <recommendedName>
        <fullName evidence="6">Aminoacyl-transfer RNA synthetases class-II family profile domain-containing protein</fullName>
    </recommendedName>
</protein>
<reference evidence="7 8" key="1">
    <citation type="journal article" date="2016" name="Appl. Environ. Microbiol.">
        <title>Lack of Overt Genome Reduction in the Bryostatin-Producing Bryozoan Symbiont "Candidatus Endobugula sertula".</title>
        <authorList>
            <person name="Miller I.J."/>
            <person name="Vanee N."/>
            <person name="Fong S.S."/>
            <person name="Lim-Fong G.E."/>
            <person name="Kwan J.C."/>
        </authorList>
    </citation>
    <scope>NUCLEOTIDE SEQUENCE [LARGE SCALE GENOMIC DNA]</scope>
    <source>
        <strain evidence="7">AB1-4</strain>
    </source>
</reference>
<organism evidence="7 8">
    <name type="scientific">Candidatus Endobugula sertula</name>
    <name type="common">Bugula neritina bacterial symbiont</name>
    <dbReference type="NCBI Taxonomy" id="62101"/>
    <lineage>
        <taxon>Bacteria</taxon>
        <taxon>Pseudomonadati</taxon>
        <taxon>Pseudomonadota</taxon>
        <taxon>Gammaproteobacteria</taxon>
        <taxon>Cellvibrionales</taxon>
        <taxon>Cellvibrionaceae</taxon>
        <taxon>Candidatus Endobugula</taxon>
    </lineage>
</organism>
<evidence type="ECO:0000313" key="7">
    <source>
        <dbReference type="EMBL" id="ODS24053.1"/>
    </source>
</evidence>
<dbReference type="Proteomes" id="UP000242502">
    <property type="component" value="Unassembled WGS sequence"/>
</dbReference>
<evidence type="ECO:0000256" key="1">
    <source>
        <dbReference type="ARBA" id="ARBA00022598"/>
    </source>
</evidence>
<gene>
    <name evidence="7" type="ORF">AB835_05625</name>
</gene>
<keyword evidence="2" id="KW-0547">Nucleotide-binding</keyword>
<dbReference type="GO" id="GO:0006421">
    <property type="term" value="P:asparaginyl-tRNA aminoacylation"/>
    <property type="evidence" value="ECO:0007669"/>
    <property type="project" value="TreeGrafter"/>
</dbReference>
<dbReference type="PANTHER" id="PTHR22594">
    <property type="entry name" value="ASPARTYL/LYSYL-TRNA SYNTHETASE"/>
    <property type="match status" value="1"/>
</dbReference>
<evidence type="ECO:0000256" key="4">
    <source>
        <dbReference type="ARBA" id="ARBA00022917"/>
    </source>
</evidence>
<dbReference type="Pfam" id="PF00152">
    <property type="entry name" value="tRNA-synt_2"/>
    <property type="match status" value="1"/>
</dbReference>
<dbReference type="GO" id="GO:0005524">
    <property type="term" value="F:ATP binding"/>
    <property type="evidence" value="ECO:0007669"/>
    <property type="project" value="UniProtKB-KW"/>
</dbReference>
<accession>A0A1D2QR87</accession>
<keyword evidence="1" id="KW-0436">Ligase</keyword>
<keyword evidence="4" id="KW-0648">Protein biosynthesis</keyword>